<protein>
    <submittedName>
        <fullName evidence="2">Uncharacterized protein</fullName>
    </submittedName>
</protein>
<evidence type="ECO:0000313" key="3">
    <source>
        <dbReference type="Proteomes" id="UP000007813"/>
    </source>
</evidence>
<evidence type="ECO:0000313" key="2">
    <source>
        <dbReference type="EMBL" id="EJN58181.1"/>
    </source>
</evidence>
<feature type="region of interest" description="Disordered" evidence="1">
    <location>
        <begin position="1"/>
        <end position="29"/>
    </location>
</feature>
<sequence length="57" mass="6357">MDTTGVVERLEVVESSNRRESRRATSSDDVVSRVAVIGASIRRERLSPANQWELTSP</sequence>
<gene>
    <name evidence="2" type="ORF">HSB1_35980</name>
</gene>
<comment type="caution">
    <text evidence="2">The sequence shown here is derived from an EMBL/GenBank/DDBJ whole genome shotgun (WGS) entry which is preliminary data.</text>
</comment>
<dbReference type="Proteomes" id="UP000007813">
    <property type="component" value="Unassembled WGS sequence"/>
</dbReference>
<organism evidence="2 3">
    <name type="scientific">Halogranum salarium B-1</name>
    <dbReference type="NCBI Taxonomy" id="1210908"/>
    <lineage>
        <taxon>Archaea</taxon>
        <taxon>Methanobacteriati</taxon>
        <taxon>Methanobacteriota</taxon>
        <taxon>Stenosarchaea group</taxon>
        <taxon>Halobacteria</taxon>
        <taxon>Halobacteriales</taxon>
        <taxon>Haloferacaceae</taxon>
    </lineage>
</organism>
<dbReference type="EMBL" id="ALJD01000009">
    <property type="protein sequence ID" value="EJN58181.1"/>
    <property type="molecule type" value="Genomic_DNA"/>
</dbReference>
<name>J3JE98_9EURY</name>
<feature type="compositionally biased region" description="Basic and acidic residues" evidence="1">
    <location>
        <begin position="8"/>
        <end position="26"/>
    </location>
</feature>
<evidence type="ECO:0000256" key="1">
    <source>
        <dbReference type="SAM" id="MobiDB-lite"/>
    </source>
</evidence>
<accession>J3JE98</accession>
<proteinExistence type="predicted"/>
<dbReference type="AlphaFoldDB" id="J3JE98"/>
<reference evidence="2 3" key="1">
    <citation type="journal article" date="2012" name="J. Bacteriol.">
        <title>Draft Genome Sequence of the Extremely Halophilic Archaeon Halogranum salarium B-1T.</title>
        <authorList>
            <person name="Kim K.K."/>
            <person name="Lee K.C."/>
            <person name="Lee J.S."/>
        </authorList>
    </citation>
    <scope>NUCLEOTIDE SEQUENCE [LARGE SCALE GENOMIC DNA]</scope>
    <source>
        <strain evidence="2 3">B-1</strain>
    </source>
</reference>